<dbReference type="Proteomes" id="UP000184932">
    <property type="component" value="Unassembled WGS sequence"/>
</dbReference>
<dbReference type="InterPro" id="IPR001279">
    <property type="entry name" value="Metallo-B-lactamas"/>
</dbReference>
<dbReference type="RefSeq" id="WP_074256206.1">
    <property type="nucleotide sequence ID" value="NZ_FSRL01000001.1"/>
</dbReference>
<gene>
    <name evidence="2" type="ORF">SAMN05444002_2152</name>
</gene>
<dbReference type="InterPro" id="IPR036866">
    <property type="entry name" value="RibonucZ/Hydroxyglut_hydro"/>
</dbReference>
<accession>A0A1N6G2F7</accession>
<organism evidence="2 3">
    <name type="scientific">Vannielia litorea</name>
    <dbReference type="NCBI Taxonomy" id="1217970"/>
    <lineage>
        <taxon>Bacteria</taxon>
        <taxon>Pseudomonadati</taxon>
        <taxon>Pseudomonadota</taxon>
        <taxon>Alphaproteobacteria</taxon>
        <taxon>Rhodobacterales</taxon>
        <taxon>Paracoccaceae</taxon>
        <taxon>Vannielia</taxon>
    </lineage>
</organism>
<dbReference type="PANTHER" id="PTHR15032:SF4">
    <property type="entry name" value="N-ACYL-PHOSPHATIDYLETHANOLAMINE-HYDROLYZING PHOSPHOLIPASE D"/>
    <property type="match status" value="1"/>
</dbReference>
<sequence>MRKNRYYSGPVTANFDGLRFHSPGQPLPDRGLRDIWKWQRSGQRARWPRRVPVTSAVPPARSETPRLTMVGHASVLIQVAGLNILTDPVWSERASPLRFAGPRRVTAPGVRFEDLPEIDAVLLSHNHYDHLDLPTLRRLHAAHAPLMVMPLGTDATVRRAGGVRVAVGDWHAQVALGEGVVATLTPANHWSSRGLRDRRMALWCGYWLDTPQGSLWFAGDTGYGDGAIFREIRARHGAPDIALIPIGAYEPRWFMGNQHVAPEDSVRVFNDVGAGQGLGIHWGTFQLTDEPREEPVQLLAAALAAEGIAAHRFRAFGPGDVHV</sequence>
<dbReference type="STRING" id="1217970.SAMN05444002_2152"/>
<dbReference type="InterPro" id="IPR024884">
    <property type="entry name" value="NAPE-PLD"/>
</dbReference>
<dbReference type="GO" id="GO:0070290">
    <property type="term" value="F:N-acylphosphatidylethanolamine-specific phospholipase D activity"/>
    <property type="evidence" value="ECO:0007669"/>
    <property type="project" value="InterPro"/>
</dbReference>
<dbReference type="Gene3D" id="3.60.15.10">
    <property type="entry name" value="Ribonuclease Z/Hydroxyacylglutathione hydrolase-like"/>
    <property type="match status" value="1"/>
</dbReference>
<dbReference type="PIRSF" id="PIRSF038896">
    <property type="entry name" value="NAPE-PLD"/>
    <property type="match status" value="1"/>
</dbReference>
<evidence type="ECO:0000313" key="3">
    <source>
        <dbReference type="Proteomes" id="UP000184932"/>
    </source>
</evidence>
<dbReference type="PANTHER" id="PTHR15032">
    <property type="entry name" value="N-ACYL-PHOSPHATIDYLETHANOLAMINE-HYDROLYZING PHOSPHOLIPASE D"/>
    <property type="match status" value="1"/>
</dbReference>
<evidence type="ECO:0000313" key="2">
    <source>
        <dbReference type="EMBL" id="SIO01746.1"/>
    </source>
</evidence>
<name>A0A1N6G2F7_9RHOB</name>
<feature type="domain" description="Metallo-beta-lactamase" evidence="1">
    <location>
        <begin position="83"/>
        <end position="282"/>
    </location>
</feature>
<keyword evidence="3" id="KW-1185">Reference proteome</keyword>
<dbReference type="OrthoDB" id="9805728at2"/>
<dbReference type="AlphaFoldDB" id="A0A1N6G2F7"/>
<reference evidence="3" key="1">
    <citation type="submission" date="2016-11" db="EMBL/GenBank/DDBJ databases">
        <authorList>
            <person name="Varghese N."/>
            <person name="Submissions S."/>
        </authorList>
    </citation>
    <scope>NUCLEOTIDE SEQUENCE [LARGE SCALE GENOMIC DNA]</scope>
    <source>
        <strain evidence="3">DSM 29440</strain>
    </source>
</reference>
<dbReference type="Pfam" id="PF12706">
    <property type="entry name" value="Lactamase_B_2"/>
    <property type="match status" value="1"/>
</dbReference>
<dbReference type="EMBL" id="FSRL01000001">
    <property type="protein sequence ID" value="SIO01746.1"/>
    <property type="molecule type" value="Genomic_DNA"/>
</dbReference>
<proteinExistence type="predicted"/>
<dbReference type="GO" id="GO:0008270">
    <property type="term" value="F:zinc ion binding"/>
    <property type="evidence" value="ECO:0007669"/>
    <property type="project" value="InterPro"/>
</dbReference>
<evidence type="ECO:0000259" key="1">
    <source>
        <dbReference type="Pfam" id="PF12706"/>
    </source>
</evidence>
<protein>
    <submittedName>
        <fullName evidence="2">L-ascorbate metabolism protein UlaG, beta-lactamase superfamily</fullName>
    </submittedName>
</protein>
<dbReference type="SUPFAM" id="SSF56281">
    <property type="entry name" value="Metallo-hydrolase/oxidoreductase"/>
    <property type="match status" value="1"/>
</dbReference>
<dbReference type="GO" id="GO:0005737">
    <property type="term" value="C:cytoplasm"/>
    <property type="evidence" value="ECO:0007669"/>
    <property type="project" value="TreeGrafter"/>
</dbReference>